<dbReference type="Gene3D" id="1.10.10.10">
    <property type="entry name" value="Winged helix-like DNA-binding domain superfamily/Winged helix DNA-binding domain"/>
    <property type="match status" value="1"/>
</dbReference>
<keyword evidence="2" id="KW-0227">DNA damage</keyword>
<evidence type="ECO:0000256" key="1">
    <source>
        <dbReference type="ARBA" id="ARBA00007484"/>
    </source>
</evidence>
<dbReference type="PANTHER" id="PTHR33516">
    <property type="entry name" value="LEXA REPRESSOR"/>
    <property type="match status" value="1"/>
</dbReference>
<reference evidence="9 10" key="1">
    <citation type="submission" date="2023-07" db="EMBL/GenBank/DDBJ databases">
        <title>Genomic Encyclopedia of Type Strains, Phase IV (KMG-IV): sequencing the most valuable type-strain genomes for metagenomic binning, comparative biology and taxonomic classification.</title>
        <authorList>
            <person name="Goeker M."/>
        </authorList>
    </citation>
    <scope>NUCLEOTIDE SEQUENCE [LARGE SCALE GENOMIC DNA]</scope>
    <source>
        <strain evidence="9 10">NIO-1023</strain>
    </source>
</reference>
<accession>A0ABT9MHD6</accession>
<dbReference type="Gene3D" id="2.10.109.10">
    <property type="entry name" value="Umud Fragment, subunit A"/>
    <property type="match status" value="1"/>
</dbReference>
<dbReference type="EMBL" id="JAURUR010000018">
    <property type="protein sequence ID" value="MDP9766007.1"/>
    <property type="molecule type" value="Genomic_DNA"/>
</dbReference>
<organism evidence="9 10">
    <name type="scientific">Deinococcus enclensis</name>
    <dbReference type="NCBI Taxonomy" id="1049582"/>
    <lineage>
        <taxon>Bacteria</taxon>
        <taxon>Thermotogati</taxon>
        <taxon>Deinococcota</taxon>
        <taxon>Deinococci</taxon>
        <taxon>Deinococcales</taxon>
        <taxon>Deinococcaceae</taxon>
        <taxon>Deinococcus</taxon>
    </lineage>
</organism>
<dbReference type="InterPro" id="IPR036388">
    <property type="entry name" value="WH-like_DNA-bd_sf"/>
</dbReference>
<evidence type="ECO:0000313" key="10">
    <source>
        <dbReference type="Proteomes" id="UP001232163"/>
    </source>
</evidence>
<evidence type="ECO:0000313" key="9">
    <source>
        <dbReference type="EMBL" id="MDP9766007.1"/>
    </source>
</evidence>
<dbReference type="InterPro" id="IPR050077">
    <property type="entry name" value="LexA_repressor"/>
</dbReference>
<dbReference type="RefSeq" id="WP_307468738.1">
    <property type="nucleotide sequence ID" value="NZ_JAURUR010000018.1"/>
</dbReference>
<dbReference type="InterPro" id="IPR036390">
    <property type="entry name" value="WH_DNA-bd_sf"/>
</dbReference>
<gene>
    <name evidence="9" type="ORF">QO006_003468</name>
</gene>
<dbReference type="Pfam" id="PF00717">
    <property type="entry name" value="Peptidase_S24"/>
    <property type="match status" value="1"/>
</dbReference>
<dbReference type="SUPFAM" id="SSF51306">
    <property type="entry name" value="LexA/Signal peptidase"/>
    <property type="match status" value="1"/>
</dbReference>
<keyword evidence="6" id="KW-0742">SOS response</keyword>
<dbReference type="GO" id="GO:0004252">
    <property type="term" value="F:serine-type endopeptidase activity"/>
    <property type="evidence" value="ECO:0007669"/>
    <property type="project" value="UniProtKB-EC"/>
</dbReference>
<keyword evidence="10" id="KW-1185">Reference proteome</keyword>
<feature type="domain" description="Peptidase S24/S26A/S26B/S26C" evidence="8">
    <location>
        <begin position="93"/>
        <end position="210"/>
    </location>
</feature>
<evidence type="ECO:0000256" key="3">
    <source>
        <dbReference type="ARBA" id="ARBA00022801"/>
    </source>
</evidence>
<evidence type="ECO:0000256" key="2">
    <source>
        <dbReference type="ARBA" id="ARBA00022763"/>
    </source>
</evidence>
<keyword evidence="4 7" id="KW-0068">Autocatalytic cleavage</keyword>
<evidence type="ECO:0000256" key="6">
    <source>
        <dbReference type="ARBA" id="ARBA00023236"/>
    </source>
</evidence>
<comment type="caution">
    <text evidence="9">The sequence shown here is derived from an EMBL/GenBank/DDBJ whole genome shotgun (WGS) entry which is preliminary data.</text>
</comment>
<comment type="similarity">
    <text evidence="1 7">Belongs to the peptidase S24 family.</text>
</comment>
<dbReference type="Proteomes" id="UP001232163">
    <property type="component" value="Unassembled WGS sequence"/>
</dbReference>
<keyword evidence="5" id="KW-0234">DNA repair</keyword>
<dbReference type="InterPro" id="IPR006197">
    <property type="entry name" value="Peptidase_S24_LexA"/>
</dbReference>
<dbReference type="PANTHER" id="PTHR33516:SF2">
    <property type="entry name" value="LEXA REPRESSOR-RELATED"/>
    <property type="match status" value="1"/>
</dbReference>
<evidence type="ECO:0000256" key="4">
    <source>
        <dbReference type="ARBA" id="ARBA00022813"/>
    </source>
</evidence>
<dbReference type="EC" id="3.4.21.88" evidence="9"/>
<dbReference type="InterPro" id="IPR036286">
    <property type="entry name" value="LexA/Signal_pep-like_sf"/>
</dbReference>
<dbReference type="PRINTS" id="PR00726">
    <property type="entry name" value="LEXASERPTASE"/>
</dbReference>
<dbReference type="InterPro" id="IPR015927">
    <property type="entry name" value="Peptidase_S24_S26A/B/C"/>
</dbReference>
<name>A0ABT9MHD6_9DEIO</name>
<sequence>MSRDMSPRSAILTPRQWEVLRAVLRLEKQGGDSCLTASALAEDLGLARQNLRDHLLTLHGRGFLNYHARPRQVALLSLTPAARAALGAPAGFPLLGEVAAGLPALADGGVQERVTRLDDILPMREGDFLLRVRGESMLGLGIFPGDVVAIRPADVAQNGEVALVLIPGENAGTLKRWQQRGRAVTLHSENPAFEPMRFPVADVQVQGVLVGHIGLGGARRSARGRP</sequence>
<proteinExistence type="inferred from homology"/>
<dbReference type="CDD" id="cd06529">
    <property type="entry name" value="S24_LexA-like"/>
    <property type="match status" value="1"/>
</dbReference>
<evidence type="ECO:0000256" key="7">
    <source>
        <dbReference type="RuleBase" id="RU003991"/>
    </source>
</evidence>
<dbReference type="SUPFAM" id="SSF46785">
    <property type="entry name" value="Winged helix' DNA-binding domain"/>
    <property type="match status" value="1"/>
</dbReference>
<keyword evidence="3 7" id="KW-0378">Hydrolase</keyword>
<evidence type="ECO:0000256" key="5">
    <source>
        <dbReference type="ARBA" id="ARBA00023204"/>
    </source>
</evidence>
<dbReference type="InterPro" id="IPR039418">
    <property type="entry name" value="LexA-like"/>
</dbReference>
<protein>
    <submittedName>
        <fullName evidence="9">Repressor LexA</fullName>
        <ecNumber evidence="9">3.4.21.88</ecNumber>
    </submittedName>
</protein>
<evidence type="ECO:0000259" key="8">
    <source>
        <dbReference type="Pfam" id="PF00717"/>
    </source>
</evidence>